<dbReference type="Proteomes" id="UP000070578">
    <property type="component" value="Unassembled WGS sequence"/>
</dbReference>
<keyword evidence="1" id="KW-0812">Transmembrane</keyword>
<feature type="chain" id="PRO_5007483928" evidence="2">
    <location>
        <begin position="21"/>
        <end position="461"/>
    </location>
</feature>
<organism evidence="4 5">
    <name type="scientific">Candidatus Gallionella acididurans</name>
    <dbReference type="NCBI Taxonomy" id="1796491"/>
    <lineage>
        <taxon>Bacteria</taxon>
        <taxon>Pseudomonadati</taxon>
        <taxon>Pseudomonadota</taxon>
        <taxon>Betaproteobacteria</taxon>
        <taxon>Nitrosomonadales</taxon>
        <taxon>Gallionellaceae</taxon>
        <taxon>Gallionella</taxon>
    </lineage>
</organism>
<evidence type="ECO:0000256" key="1">
    <source>
        <dbReference type="SAM" id="Phobius"/>
    </source>
</evidence>
<dbReference type="InterPro" id="IPR000700">
    <property type="entry name" value="PAS-assoc_C"/>
</dbReference>
<evidence type="ECO:0000313" key="5">
    <source>
        <dbReference type="Proteomes" id="UP000070578"/>
    </source>
</evidence>
<dbReference type="Pfam" id="PF13426">
    <property type="entry name" value="PAS_9"/>
    <property type="match status" value="1"/>
</dbReference>
<sequence length="461" mass="51838">MLAVALLACAAFLVSQSWREAESDQVNRLETIADLDGIAIDTYFTQLEIGMQSLGADIADTQNNLTHKKPDLDRAFRLVSRFQRLHTELGNVMLMSGDGRILLTGKIPNSRDMPTLADDPSFIKFRGELLRGPAFAIGRPVMGTIDKSWVTAARYAVTDQAGKLVYILGANLPASMLQRYWIDTTAPRITALGLVRDDGYLASRYPEPDAASRDDMFGKPAGDAMIGYLSANNHPQLGLIEMPGSDGKTAYLRAMRRLQHYPLTLFVEMTASEIRAAWWGNMYGPYFLMALFLASMFAFHVMTLRHRRAWSMEQRREELRRNHEHALRERSPNEILMFDADTLQVTYANDYALKNTGYTLEQLQNKNILSLQPELGIETFAAMVEPLRRGEQEAVKYQTVQARVNGSTYPVEVNLQLMKTDAGGEGFMAIVNDITALRQAEENIRAFNSPVGRRASDRKER</sequence>
<reference evidence="4 5" key="1">
    <citation type="submission" date="2016-02" db="EMBL/GenBank/DDBJ databases">
        <authorList>
            <person name="Wen L."/>
            <person name="He K."/>
            <person name="Yang H."/>
        </authorList>
    </citation>
    <scope>NUCLEOTIDE SEQUENCE [LARGE SCALE GENOMIC DNA]</scope>
    <source>
        <strain evidence="4">ShG14-8</strain>
    </source>
</reference>
<proteinExistence type="predicted"/>
<dbReference type="InterPro" id="IPR035965">
    <property type="entry name" value="PAS-like_dom_sf"/>
</dbReference>
<evidence type="ECO:0000313" key="4">
    <source>
        <dbReference type="EMBL" id="KXS31840.1"/>
    </source>
</evidence>
<dbReference type="EMBL" id="LSLI01000054">
    <property type="protein sequence ID" value="KXS31840.1"/>
    <property type="molecule type" value="Genomic_DNA"/>
</dbReference>
<dbReference type="CDD" id="cd12915">
    <property type="entry name" value="PDC2_DGC_like"/>
    <property type="match status" value="1"/>
</dbReference>
<comment type="caution">
    <text evidence="4">The sequence shown here is derived from an EMBL/GenBank/DDBJ whole genome shotgun (WGS) entry which is preliminary data.</text>
</comment>
<name>A0A139BS75_9PROT</name>
<dbReference type="CDD" id="cd00130">
    <property type="entry name" value="PAS"/>
    <property type="match status" value="1"/>
</dbReference>
<evidence type="ECO:0000259" key="3">
    <source>
        <dbReference type="PROSITE" id="PS50113"/>
    </source>
</evidence>
<reference evidence="4 5" key="2">
    <citation type="submission" date="2016-03" db="EMBL/GenBank/DDBJ databases">
        <title>New uncultured bacterium of the family Gallionellaceae from acid mine drainage: description and reconstruction of genome based on metagenomic analysis of microbial community.</title>
        <authorList>
            <person name="Kadnikov V."/>
            <person name="Ivasenko D."/>
            <person name="Beletsky A."/>
            <person name="Mardanov A."/>
            <person name="Danilova E."/>
            <person name="Pimenov N."/>
            <person name="Karnachuk O."/>
            <person name="Ravin N."/>
        </authorList>
    </citation>
    <scope>NUCLEOTIDE SEQUENCE [LARGE SCALE GENOMIC DNA]</scope>
    <source>
        <strain evidence="4">ShG14-8</strain>
    </source>
</reference>
<feature type="domain" description="PAC" evidence="3">
    <location>
        <begin position="393"/>
        <end position="446"/>
    </location>
</feature>
<feature type="signal peptide" evidence="2">
    <location>
        <begin position="1"/>
        <end position="20"/>
    </location>
</feature>
<feature type="transmembrane region" description="Helical" evidence="1">
    <location>
        <begin position="283"/>
        <end position="304"/>
    </location>
</feature>
<dbReference type="InterPro" id="IPR000014">
    <property type="entry name" value="PAS"/>
</dbReference>
<dbReference type="SUPFAM" id="SSF55785">
    <property type="entry name" value="PYP-like sensor domain (PAS domain)"/>
    <property type="match status" value="1"/>
</dbReference>
<keyword evidence="2" id="KW-0732">Signal</keyword>
<keyword evidence="1" id="KW-1133">Transmembrane helix</keyword>
<gene>
    <name evidence="4" type="ORF">AWT59_2056</name>
</gene>
<accession>A0A139BS75</accession>
<dbReference type="PROSITE" id="PS50113">
    <property type="entry name" value="PAC"/>
    <property type="match status" value="1"/>
</dbReference>
<evidence type="ECO:0000256" key="2">
    <source>
        <dbReference type="SAM" id="SignalP"/>
    </source>
</evidence>
<keyword evidence="1" id="KW-0472">Membrane</keyword>
<dbReference type="Gene3D" id="3.30.450.20">
    <property type="entry name" value="PAS domain"/>
    <property type="match status" value="2"/>
</dbReference>
<protein>
    <submittedName>
        <fullName evidence="4">Putative PAS/PAC sensor protein</fullName>
    </submittedName>
</protein>
<dbReference type="NCBIfam" id="TIGR00229">
    <property type="entry name" value="sensory_box"/>
    <property type="match status" value="1"/>
</dbReference>
<dbReference type="AlphaFoldDB" id="A0A139BS75"/>